<gene>
    <name evidence="2" type="ORF">GCM10008955_16700</name>
</gene>
<dbReference type="PANTHER" id="PTHR21310">
    <property type="entry name" value="AMINOGLYCOSIDE PHOSPHOTRANSFERASE-RELATED-RELATED"/>
    <property type="match status" value="1"/>
</dbReference>
<organism evidence="2 3">
    <name type="scientific">Deinococcus malanensis</name>
    <dbReference type="NCBI Taxonomy" id="1706855"/>
    <lineage>
        <taxon>Bacteria</taxon>
        <taxon>Thermotogati</taxon>
        <taxon>Deinococcota</taxon>
        <taxon>Deinococci</taxon>
        <taxon>Deinococcales</taxon>
        <taxon>Deinococcaceae</taxon>
        <taxon>Deinococcus</taxon>
    </lineage>
</organism>
<dbReference type="RefSeq" id="WP_189006619.1">
    <property type="nucleotide sequence ID" value="NZ_BMPP01000006.1"/>
</dbReference>
<evidence type="ECO:0000259" key="1">
    <source>
        <dbReference type="Pfam" id="PF01636"/>
    </source>
</evidence>
<dbReference type="InterPro" id="IPR011009">
    <property type="entry name" value="Kinase-like_dom_sf"/>
</dbReference>
<dbReference type="InterPro" id="IPR051678">
    <property type="entry name" value="AGP_Transferase"/>
</dbReference>
<proteinExistence type="predicted"/>
<evidence type="ECO:0000313" key="3">
    <source>
        <dbReference type="Proteomes" id="UP000647587"/>
    </source>
</evidence>
<dbReference type="InterPro" id="IPR002575">
    <property type="entry name" value="Aminoglycoside_PTrfase"/>
</dbReference>
<dbReference type="PANTHER" id="PTHR21310:SF42">
    <property type="entry name" value="BIFUNCTIONAL AAC_APH"/>
    <property type="match status" value="1"/>
</dbReference>
<dbReference type="Gene3D" id="3.90.1200.10">
    <property type="match status" value="1"/>
</dbReference>
<keyword evidence="3" id="KW-1185">Reference proteome</keyword>
<evidence type="ECO:0000313" key="2">
    <source>
        <dbReference type="EMBL" id="GGK23765.1"/>
    </source>
</evidence>
<dbReference type="CDD" id="cd05155">
    <property type="entry name" value="APH_ChoK_like_1"/>
    <property type="match status" value="1"/>
</dbReference>
<reference evidence="3" key="1">
    <citation type="journal article" date="2019" name="Int. J. Syst. Evol. Microbiol.">
        <title>The Global Catalogue of Microorganisms (GCM) 10K type strain sequencing project: providing services to taxonomists for standard genome sequencing and annotation.</title>
        <authorList>
            <consortium name="The Broad Institute Genomics Platform"/>
            <consortium name="The Broad Institute Genome Sequencing Center for Infectious Disease"/>
            <person name="Wu L."/>
            <person name="Ma J."/>
        </authorList>
    </citation>
    <scope>NUCLEOTIDE SEQUENCE [LARGE SCALE GENOMIC DNA]</scope>
    <source>
        <strain evidence="3">JCM 30331</strain>
    </source>
</reference>
<dbReference type="EMBL" id="BMPP01000006">
    <property type="protein sequence ID" value="GGK23765.1"/>
    <property type="molecule type" value="Genomic_DNA"/>
</dbReference>
<dbReference type="SUPFAM" id="SSF56112">
    <property type="entry name" value="Protein kinase-like (PK-like)"/>
    <property type="match status" value="1"/>
</dbReference>
<sequence>MSTDTESHAPARLHPDEVHTDTSLVQRLLATQFPQWAPLPVRVFLSSGSDHVLYRLGTDLAARLPRLASAAGQTEKDLHWLPRLAPQLPLSVPEPLAVGQPGEGYPWTWGVYRWLPGEPAFRERISSLSQAAGDLAGFIRALQVADPTDGPLADPESLERGAPLRNRDAWTRENISRLPDDLDRGALVAAWEAAVQAPAWSGAPVWLHGDLQSGNLLAGEGRLSAVIDFGSLRQGDPACDLAVAWNWLDAPSRAVFREALDVDPDTWARGRGWALSIAVAEIPYYLHTNPTMVERSRYAVSQVLSEHT</sequence>
<dbReference type="Gene3D" id="3.30.200.20">
    <property type="entry name" value="Phosphorylase Kinase, domain 1"/>
    <property type="match status" value="1"/>
</dbReference>
<name>A0ABQ2EVD5_9DEIO</name>
<feature type="domain" description="Aminoglycoside phosphotransferase" evidence="1">
    <location>
        <begin position="45"/>
        <end position="273"/>
    </location>
</feature>
<comment type="caution">
    <text evidence="2">The sequence shown here is derived from an EMBL/GenBank/DDBJ whole genome shotgun (WGS) entry which is preliminary data.</text>
</comment>
<accession>A0ABQ2EVD5</accession>
<dbReference type="Proteomes" id="UP000647587">
    <property type="component" value="Unassembled WGS sequence"/>
</dbReference>
<dbReference type="Pfam" id="PF01636">
    <property type="entry name" value="APH"/>
    <property type="match status" value="1"/>
</dbReference>
<protein>
    <submittedName>
        <fullName evidence="2">Aminoglycoside phosphotransferase</fullName>
    </submittedName>
</protein>